<name>A0AAU8MRR0_9GAMM</name>
<gene>
    <name evidence="1" type="ORF">ABU614_17975</name>
</gene>
<evidence type="ECO:0000313" key="1">
    <source>
        <dbReference type="EMBL" id="XCO74247.1"/>
    </source>
</evidence>
<dbReference type="AlphaFoldDB" id="A0AAU8MRR0"/>
<reference evidence="1" key="1">
    <citation type="submission" date="2024-06" db="EMBL/GenBank/DDBJ databases">
        <authorList>
            <person name="Li S."/>
        </authorList>
    </citation>
    <scope>NUCLEOTIDE SEQUENCE</scope>
    <source>
        <strain evidence="1">SR10</strain>
    </source>
</reference>
<dbReference type="RefSeq" id="WP_363797108.1">
    <property type="nucleotide sequence ID" value="NZ_CP159925.1"/>
</dbReference>
<dbReference type="EMBL" id="CP159925">
    <property type="protein sequence ID" value="XCO74247.1"/>
    <property type="molecule type" value="Genomic_DNA"/>
</dbReference>
<proteinExistence type="predicted"/>
<organism evidence="1">
    <name type="scientific">Lysobacter firmicutimachus</name>
    <dbReference type="NCBI Taxonomy" id="1792846"/>
    <lineage>
        <taxon>Bacteria</taxon>
        <taxon>Pseudomonadati</taxon>
        <taxon>Pseudomonadota</taxon>
        <taxon>Gammaproteobacteria</taxon>
        <taxon>Lysobacterales</taxon>
        <taxon>Lysobacteraceae</taxon>
        <taxon>Lysobacter</taxon>
    </lineage>
</organism>
<sequence length="457" mass="49161">MIRYRTLFEVDIVHDYFVNRGEVVIEAQPDEDRAALAALYSAADVFEIEPDAPTRAALAGHKLLFRSTRSGFIVVVQADASTPPRPIIAPGDGFRLAFVLRLRDARFANYTELGPPSSFYRFGNDAQNRVAGVSYLSRPIPAFDTTRRYLVGEVRSQAAGSTFDLFLALRDTGPAATPVAADWRRIPADTFSAGETYQSGAIVLAANRVYRALVDAPGTNLANAAEWQPLELLGNQYASATDAMGVEFAFATLDIAAAALSSATVRITRAGAAAPVSEQPFAAEQGTLSRVQVDLRTMPSGTYRLEVLDDTQTAVPGQSRSIFVAADARSTGAFGVIEIRSGTADYALLDGAGALRSPRYALRFLNRATRWRYIFPAPQAIGAGADVAHEGADQRVLVTAAARPLSRFGPGSLLQANVVATPASEEILLPAPDVERMRRENAEWFSETHLPNLTVGP</sequence>
<protein>
    <submittedName>
        <fullName evidence="1">Uncharacterized protein</fullName>
    </submittedName>
</protein>
<accession>A0AAU8MRR0</accession>